<evidence type="ECO:0000259" key="9">
    <source>
        <dbReference type="Pfam" id="PF07992"/>
    </source>
</evidence>
<dbReference type="EMBL" id="VUNN01000001">
    <property type="protein sequence ID" value="MSU05402.1"/>
    <property type="molecule type" value="Genomic_DNA"/>
</dbReference>
<dbReference type="SUPFAM" id="SSF51905">
    <property type="entry name" value="FAD/NAD(P)-binding domain"/>
    <property type="match status" value="1"/>
</dbReference>
<dbReference type="GO" id="GO:0005737">
    <property type="term" value="C:cytoplasm"/>
    <property type="evidence" value="ECO:0007669"/>
    <property type="project" value="InterPro"/>
</dbReference>
<evidence type="ECO:0000256" key="8">
    <source>
        <dbReference type="RuleBase" id="RU003881"/>
    </source>
</evidence>
<dbReference type="InterPro" id="IPR050097">
    <property type="entry name" value="Ferredoxin-NADP_redctase_2"/>
</dbReference>
<proteinExistence type="inferred from homology"/>
<dbReference type="GO" id="GO:0004791">
    <property type="term" value="F:thioredoxin-disulfide reductase (NADPH) activity"/>
    <property type="evidence" value="ECO:0007669"/>
    <property type="project" value="UniProtKB-UniRule"/>
</dbReference>
<dbReference type="InterPro" id="IPR005982">
    <property type="entry name" value="Thioredox_Rdtase"/>
</dbReference>
<dbReference type="PANTHER" id="PTHR48105">
    <property type="entry name" value="THIOREDOXIN REDUCTASE 1-RELATED-RELATED"/>
    <property type="match status" value="1"/>
</dbReference>
<dbReference type="Gene3D" id="3.50.50.60">
    <property type="entry name" value="FAD/NAD(P)-binding domain"/>
    <property type="match status" value="2"/>
</dbReference>
<comment type="subunit">
    <text evidence="7">Homodimer.</text>
</comment>
<dbReference type="PRINTS" id="PR00469">
    <property type="entry name" value="PNDRDTASEII"/>
</dbReference>
<dbReference type="NCBIfam" id="TIGR01292">
    <property type="entry name" value="TRX_reduct"/>
    <property type="match status" value="1"/>
</dbReference>
<dbReference type="PRINTS" id="PR00368">
    <property type="entry name" value="FADPNR"/>
</dbReference>
<keyword evidence="8" id="KW-0521">NADP</keyword>
<evidence type="ECO:0000256" key="1">
    <source>
        <dbReference type="ARBA" id="ARBA00009333"/>
    </source>
</evidence>
<dbReference type="InterPro" id="IPR008255">
    <property type="entry name" value="Pyr_nucl-diS_OxRdtase_2_AS"/>
</dbReference>
<dbReference type="InterPro" id="IPR036188">
    <property type="entry name" value="FAD/NAD-bd_sf"/>
</dbReference>
<evidence type="ECO:0000256" key="7">
    <source>
        <dbReference type="RuleBase" id="RU003880"/>
    </source>
</evidence>
<comment type="caution">
    <text evidence="10">The sequence shown here is derived from an EMBL/GenBank/DDBJ whole genome shotgun (WGS) entry which is preliminary data.</text>
</comment>
<evidence type="ECO:0000256" key="5">
    <source>
        <dbReference type="ARBA" id="ARBA00023157"/>
    </source>
</evidence>
<dbReference type="AlphaFoldDB" id="A0A7X2PAX5"/>
<evidence type="ECO:0000313" key="10">
    <source>
        <dbReference type="EMBL" id="MSU05402.1"/>
    </source>
</evidence>
<comment type="similarity">
    <text evidence="1 7">Belongs to the class-II pyridine nucleotide-disulfide oxidoreductase family.</text>
</comment>
<evidence type="ECO:0000256" key="6">
    <source>
        <dbReference type="ARBA" id="ARBA00023284"/>
    </source>
</evidence>
<keyword evidence="2 7" id="KW-0285">Flavoprotein</keyword>
<evidence type="ECO:0000256" key="2">
    <source>
        <dbReference type="ARBA" id="ARBA00022630"/>
    </source>
</evidence>
<keyword evidence="5" id="KW-1015">Disulfide bond</keyword>
<evidence type="ECO:0000313" key="11">
    <source>
        <dbReference type="Proteomes" id="UP000460549"/>
    </source>
</evidence>
<keyword evidence="6 7" id="KW-0676">Redox-active center</keyword>
<feature type="domain" description="FAD/NAD(P)-binding" evidence="9">
    <location>
        <begin position="2"/>
        <end position="284"/>
    </location>
</feature>
<reference evidence="10 11" key="1">
    <citation type="submission" date="2019-08" db="EMBL/GenBank/DDBJ databases">
        <title>In-depth cultivation of the pig gut microbiome towards novel bacterial diversity and tailored functional studies.</title>
        <authorList>
            <person name="Wylensek D."/>
            <person name="Hitch T.C.A."/>
            <person name="Clavel T."/>
        </authorList>
    </citation>
    <scope>NUCLEOTIDE SEQUENCE [LARGE SCALE GENOMIC DNA]</scope>
    <source>
        <strain evidence="10 11">NM-380-WT-3C1</strain>
    </source>
</reference>
<sequence length="298" mass="32153">MKDVIIIGAGAAGLTAATYSLRYGLDTLVIESMAPGGQLMYIDKIENYPSLSPTSGFALADMLQKQAESFGAEIIYDLVTSIEKEDDHFSVLCSSKSYKAKAVIIATGATHKKLSVEGEDKYEGHGVSYCATCDGPFFKGKDVCVVGGGDSALTEALYLSKIANSVKLIHRRDTFRAQEILVKRVKEDKNISLLLNRNIKKIVGADGKVNSVILDDDSTIQTDGVFIFAGIKANSEPFKALLECDEQGFIITDDKLNTSIKGIFAAGDVRNTYLRQVVTATGDGALASFMAEKYISRT</sequence>
<keyword evidence="11" id="KW-1185">Reference proteome</keyword>
<name>A0A7X2PAX5_9SPIO</name>
<protein>
    <recommendedName>
        <fullName evidence="7">Thioredoxin reductase</fullName>
        <ecNumber evidence="7">1.8.1.9</ecNumber>
    </recommendedName>
</protein>
<evidence type="ECO:0000256" key="3">
    <source>
        <dbReference type="ARBA" id="ARBA00022827"/>
    </source>
</evidence>
<dbReference type="RefSeq" id="WP_154424298.1">
    <property type="nucleotide sequence ID" value="NZ_VUNN01000001.1"/>
</dbReference>
<dbReference type="GO" id="GO:0019430">
    <property type="term" value="P:removal of superoxide radicals"/>
    <property type="evidence" value="ECO:0007669"/>
    <property type="project" value="UniProtKB-UniRule"/>
</dbReference>
<comment type="cofactor">
    <cofactor evidence="8">
        <name>FAD</name>
        <dbReference type="ChEBI" id="CHEBI:57692"/>
    </cofactor>
    <text evidence="8">Binds 1 FAD per subunit.</text>
</comment>
<evidence type="ECO:0000256" key="4">
    <source>
        <dbReference type="ARBA" id="ARBA00023002"/>
    </source>
</evidence>
<keyword evidence="4 7" id="KW-0560">Oxidoreductase</keyword>
<comment type="catalytic activity">
    <reaction evidence="7">
        <text>[thioredoxin]-dithiol + NADP(+) = [thioredoxin]-disulfide + NADPH + H(+)</text>
        <dbReference type="Rhea" id="RHEA:20345"/>
        <dbReference type="Rhea" id="RHEA-COMP:10698"/>
        <dbReference type="Rhea" id="RHEA-COMP:10700"/>
        <dbReference type="ChEBI" id="CHEBI:15378"/>
        <dbReference type="ChEBI" id="CHEBI:29950"/>
        <dbReference type="ChEBI" id="CHEBI:50058"/>
        <dbReference type="ChEBI" id="CHEBI:57783"/>
        <dbReference type="ChEBI" id="CHEBI:58349"/>
        <dbReference type="EC" id="1.8.1.9"/>
    </reaction>
</comment>
<dbReference type="Proteomes" id="UP000460549">
    <property type="component" value="Unassembled WGS sequence"/>
</dbReference>
<dbReference type="InterPro" id="IPR023753">
    <property type="entry name" value="FAD/NAD-binding_dom"/>
</dbReference>
<gene>
    <name evidence="10" type="primary">trxB</name>
    <name evidence="10" type="ORF">FYJ80_01195</name>
</gene>
<dbReference type="Pfam" id="PF07992">
    <property type="entry name" value="Pyr_redox_2"/>
    <property type="match status" value="1"/>
</dbReference>
<organism evidence="10 11">
    <name type="scientific">Bullifex porci</name>
    <dbReference type="NCBI Taxonomy" id="2606638"/>
    <lineage>
        <taxon>Bacteria</taxon>
        <taxon>Pseudomonadati</taxon>
        <taxon>Spirochaetota</taxon>
        <taxon>Spirochaetia</taxon>
        <taxon>Spirochaetales</taxon>
        <taxon>Spirochaetaceae</taxon>
        <taxon>Bullifex</taxon>
    </lineage>
</organism>
<dbReference type="EC" id="1.8.1.9" evidence="7"/>
<keyword evidence="3 7" id="KW-0274">FAD</keyword>
<dbReference type="PROSITE" id="PS00573">
    <property type="entry name" value="PYRIDINE_REDOX_2"/>
    <property type="match status" value="1"/>
</dbReference>
<accession>A0A7X2PAX5</accession>